<dbReference type="InterPro" id="IPR013751">
    <property type="entry name" value="ACP_syn_III_N"/>
</dbReference>
<dbReference type="PANTHER" id="PTHR43091">
    <property type="entry name" value="3-OXOACYL-[ACYL-CARRIER-PROTEIN] SYNTHASE"/>
    <property type="match status" value="1"/>
</dbReference>
<dbReference type="GO" id="GO:0033818">
    <property type="term" value="F:beta-ketoacyl-acyl-carrier-protein synthase III activity"/>
    <property type="evidence" value="ECO:0007669"/>
    <property type="project" value="UniProtKB-UniRule"/>
</dbReference>
<dbReference type="InterPro" id="IPR016039">
    <property type="entry name" value="Thiolase-like"/>
</dbReference>
<dbReference type="Pfam" id="PF08545">
    <property type="entry name" value="ACP_syn_III"/>
    <property type="match status" value="1"/>
</dbReference>
<dbReference type="InterPro" id="IPR013747">
    <property type="entry name" value="ACP_syn_III_C"/>
</dbReference>
<keyword evidence="2 9" id="KW-0444">Lipid biosynthesis</keyword>
<evidence type="ECO:0000256" key="3">
    <source>
        <dbReference type="ARBA" id="ARBA00022679"/>
    </source>
</evidence>
<evidence type="ECO:0000313" key="10">
    <source>
        <dbReference type="EMBL" id="AQP54737.1"/>
    </source>
</evidence>
<dbReference type="NCBIfam" id="TIGR00747">
    <property type="entry name" value="fabH"/>
    <property type="match status" value="1"/>
</dbReference>
<dbReference type="Gene3D" id="3.40.47.10">
    <property type="match status" value="1"/>
</dbReference>
<gene>
    <name evidence="9" type="primary">fabH</name>
    <name evidence="10" type="ORF">BW732_11320</name>
</gene>
<dbReference type="EMBL" id="CP019609">
    <property type="protein sequence ID" value="AQP54737.1"/>
    <property type="molecule type" value="Genomic_DNA"/>
</dbReference>
<keyword evidence="9" id="KW-0963">Cytoplasm</keyword>
<evidence type="ECO:0000313" key="11">
    <source>
        <dbReference type="Proteomes" id="UP000188246"/>
    </source>
</evidence>
<keyword evidence="5 9" id="KW-0443">Lipid metabolism</keyword>
<proteinExistence type="inferred from homology"/>
<feature type="active site" evidence="9">
    <location>
        <position position="110"/>
    </location>
</feature>
<dbReference type="GO" id="GO:0005737">
    <property type="term" value="C:cytoplasm"/>
    <property type="evidence" value="ECO:0007669"/>
    <property type="project" value="UniProtKB-SubCell"/>
</dbReference>
<dbReference type="EC" id="2.3.1.180" evidence="9"/>
<comment type="function">
    <text evidence="9">Catalyzes the condensation reaction of fatty acid synthesis by the addition to an acyl acceptor of two carbons from malonyl-ACP. Catalyzes the first condensation reaction which initiates fatty acid synthesis and may therefore play a role in governing the total rate of fatty acid production. Possesses both acetoacetyl-ACP synthase and acetyl transacylase activities. Its substrate specificity determines the biosynthesis of branched-chain and/or straight-chain of fatty acids.</text>
</comment>
<comment type="domain">
    <text evidence="9">The last Arg residue of the ACP-binding site is essential for the weak association between ACP/AcpP and FabH.</text>
</comment>
<dbReference type="SUPFAM" id="SSF53901">
    <property type="entry name" value="Thiolase-like"/>
    <property type="match status" value="1"/>
</dbReference>
<evidence type="ECO:0000256" key="8">
    <source>
        <dbReference type="ARBA" id="ARBA00023315"/>
    </source>
</evidence>
<evidence type="ECO:0000256" key="9">
    <source>
        <dbReference type="HAMAP-Rule" id="MF_01815"/>
    </source>
</evidence>
<dbReference type="OrthoDB" id="9815506at2"/>
<dbReference type="CDD" id="cd00830">
    <property type="entry name" value="KAS_III"/>
    <property type="match status" value="1"/>
</dbReference>
<dbReference type="Proteomes" id="UP000188246">
    <property type="component" value="Chromosome"/>
</dbReference>
<dbReference type="PANTHER" id="PTHR43091:SF1">
    <property type="entry name" value="BETA-KETOACYL-[ACYL-CARRIER-PROTEIN] SYNTHASE III, CHLOROPLASTIC"/>
    <property type="match status" value="1"/>
</dbReference>
<dbReference type="GO" id="GO:0004315">
    <property type="term" value="F:3-oxoacyl-[acyl-carrier-protein] synthase activity"/>
    <property type="evidence" value="ECO:0007669"/>
    <property type="project" value="InterPro"/>
</dbReference>
<keyword evidence="6 9" id="KW-0275">Fatty acid biosynthesis</keyword>
<dbReference type="RefSeq" id="WP_077276823.1">
    <property type="nucleotide sequence ID" value="NZ_CP019609.1"/>
</dbReference>
<keyword evidence="4 9" id="KW-0276">Fatty acid metabolism</keyword>
<feature type="region of interest" description="ACP-binding" evidence="9">
    <location>
        <begin position="250"/>
        <end position="254"/>
    </location>
</feature>
<evidence type="ECO:0000256" key="5">
    <source>
        <dbReference type="ARBA" id="ARBA00023098"/>
    </source>
</evidence>
<comment type="subunit">
    <text evidence="9">Homodimer.</text>
</comment>
<dbReference type="HAMAP" id="MF_01815">
    <property type="entry name" value="FabH"/>
    <property type="match status" value="1"/>
</dbReference>
<feature type="active site" evidence="9">
    <location>
        <position position="249"/>
    </location>
</feature>
<evidence type="ECO:0000256" key="6">
    <source>
        <dbReference type="ARBA" id="ARBA00023160"/>
    </source>
</evidence>
<comment type="subcellular location">
    <subcellularLocation>
        <location evidence="9">Cytoplasm</location>
    </subcellularLocation>
</comment>
<dbReference type="GO" id="GO:0006633">
    <property type="term" value="P:fatty acid biosynthetic process"/>
    <property type="evidence" value="ECO:0007669"/>
    <property type="project" value="UniProtKB-UniRule"/>
</dbReference>
<keyword evidence="8 9" id="KW-0012">Acyltransferase</keyword>
<dbReference type="Pfam" id="PF08541">
    <property type="entry name" value="ACP_syn_III_C"/>
    <property type="match status" value="1"/>
</dbReference>
<evidence type="ECO:0000256" key="2">
    <source>
        <dbReference type="ARBA" id="ARBA00022516"/>
    </source>
</evidence>
<keyword evidence="11" id="KW-1185">Reference proteome</keyword>
<dbReference type="InterPro" id="IPR004655">
    <property type="entry name" value="FabH"/>
</dbReference>
<comment type="catalytic activity">
    <reaction evidence="9">
        <text>malonyl-[ACP] + acetyl-CoA + H(+) = 3-oxobutanoyl-[ACP] + CO2 + CoA</text>
        <dbReference type="Rhea" id="RHEA:12080"/>
        <dbReference type="Rhea" id="RHEA-COMP:9623"/>
        <dbReference type="Rhea" id="RHEA-COMP:9625"/>
        <dbReference type="ChEBI" id="CHEBI:15378"/>
        <dbReference type="ChEBI" id="CHEBI:16526"/>
        <dbReference type="ChEBI" id="CHEBI:57287"/>
        <dbReference type="ChEBI" id="CHEBI:57288"/>
        <dbReference type="ChEBI" id="CHEBI:78449"/>
        <dbReference type="ChEBI" id="CHEBI:78450"/>
        <dbReference type="EC" id="2.3.1.180"/>
    </reaction>
</comment>
<dbReference type="NCBIfam" id="NF006829">
    <property type="entry name" value="PRK09352.1"/>
    <property type="match status" value="1"/>
</dbReference>
<comment type="similarity">
    <text evidence="1 9">Belongs to the thiolase-like superfamily. FabH family.</text>
</comment>
<dbReference type="KEGG" id="vpi:BW732_11320"/>
<keyword evidence="7 9" id="KW-0511">Multifunctional enzyme</keyword>
<comment type="pathway">
    <text evidence="9">Lipid metabolism; fatty acid biosynthesis.</text>
</comment>
<evidence type="ECO:0000256" key="7">
    <source>
        <dbReference type="ARBA" id="ARBA00023268"/>
    </source>
</evidence>
<evidence type="ECO:0000256" key="4">
    <source>
        <dbReference type="ARBA" id="ARBA00022832"/>
    </source>
</evidence>
<name>A0A1Q2D8Q1_9ENTE</name>
<reference evidence="10 11" key="1">
    <citation type="journal article" date="2010" name="Int. J. Syst. Evol. Microbiol.">
        <title>Vagococcus penaei sp. nov., isolated from spoilage microbiota of cooked shrimp (Penaeus vannamei).</title>
        <authorList>
            <person name="Jaffres E."/>
            <person name="Prevost H."/>
            <person name="Rossero A."/>
            <person name="Joffraud J.J."/>
            <person name="Dousset X."/>
        </authorList>
    </citation>
    <scope>NUCLEOTIDE SEQUENCE [LARGE SCALE GENOMIC DNA]</scope>
    <source>
        <strain evidence="10 11">CD276</strain>
    </source>
</reference>
<dbReference type="AlphaFoldDB" id="A0A1Q2D8Q1"/>
<sequence length="324" mass="34865">MSFPKITKVAKYVPELVIPNNQLSEIMDTTDDWITSRTGIHQRHIATSETTSQLASKVAKKLVATLDVKSIDFIIVATMTPDYTTPSTACLVQQEIGATNAFALDVSAACSGFVYALSTAEKFLLSGIYKKGLVIGAETMSNILNWQDRSTAVLFGDGAAGVLIETTASDPMFLAEKLQADGSRAMALTARKLPNNQPLDVLSSDEQSFLAMDGKKIFDFVLRDVSGQIVTLLANNSEIAQSLDYVLAHQANERILDALAKKTKIARDKFLSNVRYYGNTSAASIPLLLADKVEDGTLTLTGKQTVLLTGFGGGLTFGSLLIKL</sequence>
<evidence type="ECO:0000256" key="1">
    <source>
        <dbReference type="ARBA" id="ARBA00008642"/>
    </source>
</evidence>
<protein>
    <recommendedName>
        <fullName evidence="9">Beta-ketoacyl-[acyl-carrier-protein] synthase III</fullName>
        <shortName evidence="9">Beta-ketoacyl-ACP synthase III</shortName>
        <shortName evidence="9">KAS III</shortName>
        <ecNumber evidence="9">2.3.1.180</ecNumber>
    </recommendedName>
    <alternativeName>
        <fullName evidence="9">3-oxoacyl-[acyl-carrier-protein] synthase 3</fullName>
    </alternativeName>
    <alternativeName>
        <fullName evidence="9">3-oxoacyl-[acyl-carrier-protein] synthase III</fullName>
    </alternativeName>
</protein>
<dbReference type="UniPathway" id="UPA00094"/>
<feature type="active site" evidence="9">
    <location>
        <position position="279"/>
    </location>
</feature>
<organism evidence="10 11">
    <name type="scientific">Vagococcus penaei</name>
    <dbReference type="NCBI Taxonomy" id="633807"/>
    <lineage>
        <taxon>Bacteria</taxon>
        <taxon>Bacillati</taxon>
        <taxon>Bacillota</taxon>
        <taxon>Bacilli</taxon>
        <taxon>Lactobacillales</taxon>
        <taxon>Enterococcaceae</taxon>
        <taxon>Vagococcus</taxon>
    </lineage>
</organism>
<accession>A0A1Q2D8Q1</accession>
<dbReference type="STRING" id="633807.BW732_11320"/>
<keyword evidence="3 9" id="KW-0808">Transferase</keyword>